<dbReference type="InterPro" id="IPR013766">
    <property type="entry name" value="Thioredoxin_domain"/>
</dbReference>
<proteinExistence type="inferred from homology"/>
<sequence length="104" mass="11879">MSEVLKITNENFEQEVLKSEKPVLIDFWAEWCGPCQTFIPILHAYAEGTDAVKVGKVNVDENRELAKQFRILSIPTVVLFKNGEAVKRHSGVMMEAELKEWAEE</sequence>
<organism evidence="10 11">
    <name type="scientific">Sellimonas caecigallum</name>
    <dbReference type="NCBI Taxonomy" id="2592333"/>
    <lineage>
        <taxon>Bacteria</taxon>
        <taxon>Bacillati</taxon>
        <taxon>Bacillota</taxon>
        <taxon>Clostridia</taxon>
        <taxon>Lachnospirales</taxon>
        <taxon>Lachnospiraceae</taxon>
        <taxon>Sellimonas</taxon>
    </lineage>
</organism>
<keyword evidence="11" id="KW-1185">Reference proteome</keyword>
<feature type="domain" description="Thioredoxin" evidence="9">
    <location>
        <begin position="1"/>
        <end position="104"/>
    </location>
</feature>
<dbReference type="RefSeq" id="WP_087200948.1">
    <property type="nucleotide sequence ID" value="NZ_CP173660.1"/>
</dbReference>
<dbReference type="PRINTS" id="PR00421">
    <property type="entry name" value="THIOREDOXIN"/>
</dbReference>
<dbReference type="PANTHER" id="PTHR45663">
    <property type="entry name" value="GEO12009P1"/>
    <property type="match status" value="1"/>
</dbReference>
<evidence type="ECO:0000259" key="9">
    <source>
        <dbReference type="PROSITE" id="PS51352"/>
    </source>
</evidence>
<evidence type="ECO:0000313" key="11">
    <source>
        <dbReference type="Proteomes" id="UP000779049"/>
    </source>
</evidence>
<dbReference type="InterPro" id="IPR017937">
    <property type="entry name" value="Thioredoxin_CS"/>
</dbReference>
<protein>
    <recommendedName>
        <fullName evidence="2 7">Thioredoxin</fullName>
    </recommendedName>
</protein>
<dbReference type="InterPro" id="IPR036249">
    <property type="entry name" value="Thioredoxin-like_sf"/>
</dbReference>
<evidence type="ECO:0000256" key="6">
    <source>
        <dbReference type="ARBA" id="ARBA00023284"/>
    </source>
</evidence>
<gene>
    <name evidence="10" type="primary">trxA</name>
    <name evidence="10" type="ORF">FLB61_02360</name>
</gene>
<comment type="caution">
    <text evidence="10">The sequence shown here is derived from an EMBL/GenBank/DDBJ whole genome shotgun (WGS) entry which is preliminary data.</text>
</comment>
<evidence type="ECO:0000256" key="2">
    <source>
        <dbReference type="ARBA" id="ARBA00020570"/>
    </source>
</evidence>
<dbReference type="PANTHER" id="PTHR45663:SF11">
    <property type="entry name" value="GEO12009P1"/>
    <property type="match status" value="1"/>
</dbReference>
<dbReference type="InterPro" id="IPR005746">
    <property type="entry name" value="Thioredoxin"/>
</dbReference>
<dbReference type="PROSITE" id="PS51352">
    <property type="entry name" value="THIOREDOXIN_2"/>
    <property type="match status" value="1"/>
</dbReference>
<keyword evidence="4" id="KW-0249">Electron transport</keyword>
<name>A0ABS7L588_9FIRM</name>
<keyword evidence="5" id="KW-1015">Disulfide bond</keyword>
<dbReference type="NCBIfam" id="TIGR01068">
    <property type="entry name" value="thioredoxin"/>
    <property type="match status" value="1"/>
</dbReference>
<dbReference type="Pfam" id="PF00085">
    <property type="entry name" value="Thioredoxin"/>
    <property type="match status" value="1"/>
</dbReference>
<comment type="similarity">
    <text evidence="1 8">Belongs to the thioredoxin family.</text>
</comment>
<dbReference type="PIRSF" id="PIRSF000077">
    <property type="entry name" value="Thioredoxin"/>
    <property type="match status" value="1"/>
</dbReference>
<reference evidence="10 11" key="1">
    <citation type="journal article" date="2020" name="New Microbes New Infect">
        <title>Sellimonas caecigallum sp. nov., description and genome sequence of a new member of the Sellimonas genus isolated from the cecum of feral chicken.</title>
        <authorList>
            <person name="Wongkuna S."/>
            <person name="Ghimire S."/>
            <person name="Antony L."/>
            <person name="Chankhamhaengdecha S."/>
            <person name="Janvilisri T."/>
            <person name="Scaria J."/>
        </authorList>
    </citation>
    <scope>NUCLEOTIDE SEQUENCE [LARGE SCALE GENOMIC DNA]</scope>
    <source>
        <strain evidence="10 11">SW451</strain>
    </source>
</reference>
<dbReference type="PROSITE" id="PS00194">
    <property type="entry name" value="THIOREDOXIN_1"/>
    <property type="match status" value="1"/>
</dbReference>
<keyword evidence="6" id="KW-0676">Redox-active center</keyword>
<dbReference type="SUPFAM" id="SSF52833">
    <property type="entry name" value="Thioredoxin-like"/>
    <property type="match status" value="1"/>
</dbReference>
<evidence type="ECO:0000256" key="1">
    <source>
        <dbReference type="ARBA" id="ARBA00008987"/>
    </source>
</evidence>
<dbReference type="CDD" id="cd02947">
    <property type="entry name" value="TRX_family"/>
    <property type="match status" value="1"/>
</dbReference>
<evidence type="ECO:0000256" key="5">
    <source>
        <dbReference type="ARBA" id="ARBA00023157"/>
    </source>
</evidence>
<evidence type="ECO:0000256" key="3">
    <source>
        <dbReference type="ARBA" id="ARBA00022448"/>
    </source>
</evidence>
<dbReference type="Gene3D" id="3.40.30.10">
    <property type="entry name" value="Glutaredoxin"/>
    <property type="match status" value="1"/>
</dbReference>
<dbReference type="EMBL" id="VIRV01000001">
    <property type="protein sequence ID" value="MBY0757952.1"/>
    <property type="molecule type" value="Genomic_DNA"/>
</dbReference>
<evidence type="ECO:0000256" key="7">
    <source>
        <dbReference type="NCBIfam" id="TIGR01068"/>
    </source>
</evidence>
<evidence type="ECO:0000313" key="10">
    <source>
        <dbReference type="EMBL" id="MBY0757952.1"/>
    </source>
</evidence>
<keyword evidence="3" id="KW-0813">Transport</keyword>
<evidence type="ECO:0000256" key="8">
    <source>
        <dbReference type="PIRNR" id="PIRNR000077"/>
    </source>
</evidence>
<evidence type="ECO:0000256" key="4">
    <source>
        <dbReference type="ARBA" id="ARBA00022982"/>
    </source>
</evidence>
<accession>A0ABS7L588</accession>
<dbReference type="Proteomes" id="UP000779049">
    <property type="component" value="Unassembled WGS sequence"/>
</dbReference>